<keyword evidence="1" id="KW-0472">Membrane</keyword>
<keyword evidence="1" id="KW-0812">Transmembrane</keyword>
<gene>
    <name evidence="2" type="ordered locus">NT01EI_1955</name>
</gene>
<dbReference type="EMBL" id="CP001600">
    <property type="protein sequence ID" value="ACR69131.1"/>
    <property type="molecule type" value="Genomic_DNA"/>
</dbReference>
<proteinExistence type="predicted"/>
<protein>
    <submittedName>
        <fullName evidence="2">Uncharacterized protein</fullName>
    </submittedName>
</protein>
<dbReference type="HOGENOM" id="CLU_3308752_0_0_6"/>
<organism evidence="2 3">
    <name type="scientific">Edwardsiella ictaluri (strain 93-146)</name>
    <dbReference type="NCBI Taxonomy" id="634503"/>
    <lineage>
        <taxon>Bacteria</taxon>
        <taxon>Pseudomonadati</taxon>
        <taxon>Pseudomonadota</taxon>
        <taxon>Gammaproteobacteria</taxon>
        <taxon>Enterobacterales</taxon>
        <taxon>Hafniaceae</taxon>
        <taxon>Edwardsiella</taxon>
    </lineage>
</organism>
<evidence type="ECO:0000313" key="3">
    <source>
        <dbReference type="Proteomes" id="UP000001485"/>
    </source>
</evidence>
<reference evidence="2 3" key="2">
    <citation type="journal article" date="2012" name="J. Bacteriol.">
        <title>Genome Sequence of Edwardsiella ictaluri 93-146, a Strain Associated with a Natural Channel Catfish Outbreak of Enteric Septicemia of Catfish.</title>
        <authorList>
            <person name="Williams M.L."/>
            <person name="Gillaspy A.F."/>
            <person name="Dyer D.W."/>
            <person name="Thune R.L."/>
            <person name="Waldbieser G.C."/>
            <person name="Schuster S.C."/>
            <person name="Gipson J."/>
            <person name="Zaitshik J."/>
            <person name="Landry C."/>
            <person name="Banes M.M."/>
            <person name="Lawrence M.L."/>
        </authorList>
    </citation>
    <scope>NUCLEOTIDE SEQUENCE [LARGE SCALE GENOMIC DNA]</scope>
    <source>
        <strain evidence="2 3">93-146</strain>
    </source>
</reference>
<dbReference type="AlphaFoldDB" id="C5BA10"/>
<evidence type="ECO:0000313" key="2">
    <source>
        <dbReference type="EMBL" id="ACR69131.1"/>
    </source>
</evidence>
<reference evidence="3" key="1">
    <citation type="submission" date="2009-03" db="EMBL/GenBank/DDBJ databases">
        <title>Complete genome sequence of Edwardsiella ictaluri 93-146.</title>
        <authorList>
            <person name="Williams M.L."/>
            <person name="Gillaspy A.F."/>
            <person name="Dyer D.W."/>
            <person name="Thune R.L."/>
            <person name="Waldbieser G.C."/>
            <person name="Schuster S.C."/>
            <person name="Gipson J."/>
            <person name="Zaitshik J."/>
            <person name="Landry C."/>
            <person name="Lawrence M.L."/>
        </authorList>
    </citation>
    <scope>NUCLEOTIDE SEQUENCE [LARGE SCALE GENOMIC DNA]</scope>
    <source>
        <strain evidence="3">93-146</strain>
    </source>
</reference>
<name>C5BA10_EDWI9</name>
<sequence>MQLLILKSFSYWRNIFSILNCLIKLFNCFYFISLSMLTC</sequence>
<feature type="transmembrane region" description="Helical" evidence="1">
    <location>
        <begin position="12"/>
        <end position="32"/>
    </location>
</feature>
<dbReference type="Proteomes" id="UP000001485">
    <property type="component" value="Chromosome"/>
</dbReference>
<evidence type="ECO:0000256" key="1">
    <source>
        <dbReference type="SAM" id="Phobius"/>
    </source>
</evidence>
<keyword evidence="1" id="KW-1133">Transmembrane helix</keyword>
<accession>C5BA10</accession>
<dbReference type="KEGG" id="eic:NT01EI_1955"/>